<organism evidence="2 3">
    <name type="scientific">Colletotrichum musicola</name>
    <dbReference type="NCBI Taxonomy" id="2175873"/>
    <lineage>
        <taxon>Eukaryota</taxon>
        <taxon>Fungi</taxon>
        <taxon>Dikarya</taxon>
        <taxon>Ascomycota</taxon>
        <taxon>Pezizomycotina</taxon>
        <taxon>Sordariomycetes</taxon>
        <taxon>Hypocreomycetidae</taxon>
        <taxon>Glomerellales</taxon>
        <taxon>Glomerellaceae</taxon>
        <taxon>Colletotrichum</taxon>
        <taxon>Colletotrichum orchidearum species complex</taxon>
    </lineage>
</organism>
<feature type="region of interest" description="Disordered" evidence="1">
    <location>
        <begin position="25"/>
        <end position="76"/>
    </location>
</feature>
<reference evidence="2" key="1">
    <citation type="journal article" date="2020" name="Phytopathology">
        <title>Genome Sequence Resources of Colletotrichum truncatum, C. plurivorum, C. musicola, and C. sojae: Four Species Pathogenic to Soybean (Glycine max).</title>
        <authorList>
            <person name="Rogerio F."/>
            <person name="Boufleur T.R."/>
            <person name="Ciampi-Guillardi M."/>
            <person name="Sukno S.A."/>
            <person name="Thon M.R."/>
            <person name="Massola Junior N.S."/>
            <person name="Baroncelli R."/>
        </authorList>
    </citation>
    <scope>NUCLEOTIDE SEQUENCE</scope>
    <source>
        <strain evidence="2">LFN0074</strain>
    </source>
</reference>
<keyword evidence="3" id="KW-1185">Reference proteome</keyword>
<feature type="region of interest" description="Disordered" evidence="1">
    <location>
        <begin position="206"/>
        <end position="235"/>
    </location>
</feature>
<proteinExistence type="predicted"/>
<gene>
    <name evidence="2" type="ORF">CMUS01_02460</name>
</gene>
<protein>
    <submittedName>
        <fullName evidence="2">Uncharacterized protein</fullName>
    </submittedName>
</protein>
<sequence length="500" mass="54696">MSKGTFASNVDFDAHLAEREALLVPTPDRSGNNNGPGRLPLPFGSRRNTRATPLPPVKVPNNRVSKRGPRQQGALNTQSTPKIIVHNPSDLQHGRPLTSRYYEDVEETFISEDATREIGLEPLIWRPGPKISFVYNGKYHTSQSYTTVMVNVCGLFLPCNFAILPKGFAEFEKIELLVGSKLRKKLDPAPKKIRTFLDKTFVQQPSKSLSSSTSSKNMRRGLVPKTVSEPARPPPQGFLQPAGIARSYGASYTMSGGASYHSSNDIGLISTPLTSICESGPAAATQGLNEEKNAVVRNDYESVPVACATLLPQPRNIDGYHPPTVDLTSTTPYQVPVPSTLQVPSQVHRRRRSVPASAARPIVSPVFDTMSVASTPLSCNGMGEAWPSMNYEYPVNWQAPNMYQVASTSQQDTPELRLPDQGSTSDNVEYIDPRLFHYGPSLTSTIHLSNGLKGWRDANGAWLYEKKPARAKPAFETVWEVNIPLSSGARDLAAIGQRTG</sequence>
<dbReference type="Proteomes" id="UP000639643">
    <property type="component" value="Unassembled WGS sequence"/>
</dbReference>
<feature type="compositionally biased region" description="Low complexity" evidence="1">
    <location>
        <begin position="206"/>
        <end position="216"/>
    </location>
</feature>
<name>A0A8H6U727_9PEZI</name>
<evidence type="ECO:0000313" key="2">
    <source>
        <dbReference type="EMBL" id="KAF6843043.1"/>
    </source>
</evidence>
<evidence type="ECO:0000313" key="3">
    <source>
        <dbReference type="Proteomes" id="UP000639643"/>
    </source>
</evidence>
<evidence type="ECO:0000256" key="1">
    <source>
        <dbReference type="SAM" id="MobiDB-lite"/>
    </source>
</evidence>
<accession>A0A8H6U727</accession>
<comment type="caution">
    <text evidence="2">The sequence shown here is derived from an EMBL/GenBank/DDBJ whole genome shotgun (WGS) entry which is preliminary data.</text>
</comment>
<dbReference type="AlphaFoldDB" id="A0A8H6U727"/>
<dbReference type="EMBL" id="WIGM01000052">
    <property type="protein sequence ID" value="KAF6843043.1"/>
    <property type="molecule type" value="Genomic_DNA"/>
</dbReference>